<evidence type="ECO:0000256" key="6">
    <source>
        <dbReference type="ARBA" id="ARBA00022741"/>
    </source>
</evidence>
<keyword evidence="11" id="KW-0406">Ion transport</keyword>
<feature type="transmembrane region" description="Helical" evidence="11">
    <location>
        <begin position="649"/>
        <end position="669"/>
    </location>
</feature>
<dbReference type="PROSITE" id="PS51711">
    <property type="entry name" value="G_FEOB"/>
    <property type="match status" value="1"/>
</dbReference>
<dbReference type="PANTHER" id="PTHR43185">
    <property type="entry name" value="FERROUS IRON TRANSPORT PROTEIN B"/>
    <property type="match status" value="1"/>
</dbReference>
<evidence type="ECO:0000256" key="3">
    <source>
        <dbReference type="ARBA" id="ARBA00022448"/>
    </source>
</evidence>
<organism evidence="13 14">
    <name type="scientific">Amedibacillus dolichus</name>
    <dbReference type="NCBI Taxonomy" id="31971"/>
    <lineage>
        <taxon>Bacteria</taxon>
        <taxon>Bacillati</taxon>
        <taxon>Bacillota</taxon>
        <taxon>Erysipelotrichia</taxon>
        <taxon>Erysipelotrichales</taxon>
        <taxon>Erysipelotrichaceae</taxon>
        <taxon>Amedibacillus</taxon>
    </lineage>
</organism>
<keyword evidence="14" id="KW-1185">Reference proteome</keyword>
<evidence type="ECO:0000256" key="9">
    <source>
        <dbReference type="ARBA" id="ARBA00023136"/>
    </source>
</evidence>
<comment type="subcellular location">
    <subcellularLocation>
        <location evidence="2 11">Cell membrane</location>
        <topology evidence="2 11">Multi-pass membrane protein</topology>
    </subcellularLocation>
</comment>
<name>A0ABT7UDK7_9FIRM</name>
<dbReference type="RefSeq" id="WP_289608161.1">
    <property type="nucleotide sequence ID" value="NZ_JAUDCG010000040.1"/>
</dbReference>
<sequence>MKHYTIALAGNPNVGKSAWINLLAHADFKVGNWPGVTVEKKEARIYRHGCCYHLIDLPGTYSLQETRDEGRITACFLQENQVDLILNICDPQRLKRSLRLSMQLRELQLPMVIVCGFYDRAHRAGIRIDCDQLSSALGLPVCFLSAHQRSHREVLWQLIEDHCGQTCTYAPIYGRVLERTLQDLLVQIAPRLPEERSRNAAVYAFFRKEPVAGTGERLKRWQEAYPMEAMWMRYDALLDVLLARTVHRERGRPVYTLLDRILLHPLLAYPLCILFFCWFLQMVFRGSTPWSDYIQMVASDYLIPYLRYGMRSLPPAIVDFLTQGVVSGLAGVISFVPLMGTLYFWIAFLEESGYYARIAFLTDRIMSYFHLSGKAFLAMLLGCGCNVPGIIASRSLETQKQRMLTAVLVPFMSCSARLPVYLLFCASFFKGKEAMVVASLYGIGLFIAFLAAFLLSRLQLFREDAIQVYELPPYRLPSFKVLGKCAASECAAYLKKACSVVLMVMMVLWCFSYFPNGERSQSYLASAAREAAVIFEPLGFGDSWECVASLPGGIIAKESIIGFLHQQPSAAARRPQLQQDLPVLIEEALHSAKAAFLLEEVDVREPQTLTLWQGRSAPLKAYSFLVFVLLSIPCVMTLTAIASLYGRKLAVLCVVLMSVIPYVTAWLIYQGIGLFIG</sequence>
<feature type="transmembrane region" description="Helical" evidence="11">
    <location>
        <begin position="621"/>
        <end position="642"/>
    </location>
</feature>
<dbReference type="Pfam" id="PF07670">
    <property type="entry name" value="Gate"/>
    <property type="match status" value="2"/>
</dbReference>
<feature type="transmembrane region" description="Helical" evidence="11">
    <location>
        <begin position="266"/>
        <end position="284"/>
    </location>
</feature>
<dbReference type="Proteomes" id="UP001529340">
    <property type="component" value="Unassembled WGS sequence"/>
</dbReference>
<dbReference type="InterPro" id="IPR050860">
    <property type="entry name" value="FeoB_GTPase"/>
</dbReference>
<feature type="transmembrane region" description="Helical" evidence="11">
    <location>
        <begin position="368"/>
        <end position="391"/>
    </location>
</feature>
<evidence type="ECO:0000313" key="13">
    <source>
        <dbReference type="EMBL" id="MDM8157716.1"/>
    </source>
</evidence>
<evidence type="ECO:0000256" key="1">
    <source>
        <dbReference type="ARBA" id="ARBA00003926"/>
    </source>
</evidence>
<reference evidence="13 14" key="3">
    <citation type="submission" date="2023-06" db="EMBL/GenBank/DDBJ databases">
        <authorList>
            <person name="Zeman M."/>
            <person name="Kubasova T."/>
            <person name="Jahodarova E."/>
            <person name="Nykrynova M."/>
            <person name="Rychlik I."/>
        </authorList>
    </citation>
    <scope>NUCLEOTIDE SEQUENCE [LARGE SCALE GENOMIC DNA]</scope>
    <source>
        <strain evidence="13 14">ET39</strain>
    </source>
</reference>
<feature type="transmembrane region" description="Helical" evidence="11">
    <location>
        <begin position="435"/>
        <end position="455"/>
    </location>
</feature>
<keyword evidence="5 11" id="KW-0812">Transmembrane</keyword>
<keyword evidence="9 11" id="KW-0472">Membrane</keyword>
<dbReference type="Pfam" id="PF07664">
    <property type="entry name" value="FeoB_C"/>
    <property type="match status" value="1"/>
</dbReference>
<dbReference type="InterPro" id="IPR030389">
    <property type="entry name" value="G_FEOB_dom"/>
</dbReference>
<evidence type="ECO:0000256" key="5">
    <source>
        <dbReference type="ARBA" id="ARBA00022692"/>
    </source>
</evidence>
<dbReference type="Gene3D" id="3.40.50.300">
    <property type="entry name" value="P-loop containing nucleotide triphosphate hydrolases"/>
    <property type="match status" value="1"/>
</dbReference>
<dbReference type="InterPro" id="IPR011640">
    <property type="entry name" value="Fe2_transport_prot_B_C"/>
</dbReference>
<dbReference type="NCBIfam" id="TIGR00437">
    <property type="entry name" value="feoB"/>
    <property type="match status" value="1"/>
</dbReference>
<keyword evidence="3 11" id="KW-0813">Transport</keyword>
<comment type="similarity">
    <text evidence="11">Belongs to the TRAFAC class TrmE-Era-EngA-EngB-Septin-like GTPase superfamily. FeoB GTPase (TC 9.A.8) family.</text>
</comment>
<feature type="domain" description="FeoB-type G" evidence="12">
    <location>
        <begin position="3"/>
        <end position="165"/>
    </location>
</feature>
<dbReference type="InterPro" id="IPR027417">
    <property type="entry name" value="P-loop_NTPase"/>
</dbReference>
<reference evidence="13 14" key="2">
    <citation type="submission" date="2023-06" db="EMBL/GenBank/DDBJ databases">
        <title>Identification and characterization of horizontal gene transfer across gut microbiota members of farm animals based on homology search.</title>
        <authorList>
            <person name="Schwarzerova J."/>
            <person name="Nykrynova M."/>
            <person name="Jureckova K."/>
            <person name="Cejkova D."/>
            <person name="Rychlik I."/>
        </authorList>
    </citation>
    <scope>NUCLEOTIDE SEQUENCE [LARGE SCALE GENOMIC DNA]</scope>
    <source>
        <strain evidence="13 14">ET39</strain>
    </source>
</reference>
<evidence type="ECO:0000256" key="10">
    <source>
        <dbReference type="NCBIfam" id="TIGR00437"/>
    </source>
</evidence>
<reference evidence="14" key="1">
    <citation type="submission" date="2023-06" db="EMBL/GenBank/DDBJ databases">
        <title>Identification and characterization of horizontal gene transfer across gut microbiota members of farm animals based on homology search.</title>
        <authorList>
            <person name="Zeman M."/>
            <person name="Kubasova T."/>
            <person name="Jahodarova E."/>
            <person name="Nykrynova M."/>
            <person name="Rychlik I."/>
        </authorList>
    </citation>
    <scope>NUCLEOTIDE SEQUENCE [LARGE SCALE GENOMIC DNA]</scope>
    <source>
        <strain evidence="14">ET39</strain>
    </source>
</reference>
<keyword evidence="6" id="KW-0547">Nucleotide-binding</keyword>
<dbReference type="Pfam" id="PF02421">
    <property type="entry name" value="FeoB_N"/>
    <property type="match status" value="1"/>
</dbReference>
<evidence type="ECO:0000256" key="8">
    <source>
        <dbReference type="ARBA" id="ARBA00023134"/>
    </source>
</evidence>
<evidence type="ECO:0000256" key="7">
    <source>
        <dbReference type="ARBA" id="ARBA00022989"/>
    </source>
</evidence>
<dbReference type="InterPro" id="IPR011642">
    <property type="entry name" value="Gate_dom"/>
</dbReference>
<protein>
    <recommendedName>
        <fullName evidence="10 11">Ferrous iron transport protein B</fullName>
    </recommendedName>
</protein>
<evidence type="ECO:0000259" key="12">
    <source>
        <dbReference type="PROSITE" id="PS51711"/>
    </source>
</evidence>
<evidence type="ECO:0000256" key="2">
    <source>
        <dbReference type="ARBA" id="ARBA00004651"/>
    </source>
</evidence>
<keyword evidence="11" id="KW-0408">Iron</keyword>
<keyword evidence="4" id="KW-1003">Cell membrane</keyword>
<dbReference type="PANTHER" id="PTHR43185:SF2">
    <property type="entry name" value="FERROUS IRON TRANSPORT PROTEIN B"/>
    <property type="match status" value="1"/>
</dbReference>
<evidence type="ECO:0000256" key="11">
    <source>
        <dbReference type="RuleBase" id="RU362098"/>
    </source>
</evidence>
<evidence type="ECO:0000256" key="4">
    <source>
        <dbReference type="ARBA" id="ARBA00022475"/>
    </source>
</evidence>
<keyword evidence="8 11" id="KW-0342">GTP-binding</keyword>
<dbReference type="SUPFAM" id="SSF52540">
    <property type="entry name" value="P-loop containing nucleoside triphosphate hydrolases"/>
    <property type="match status" value="1"/>
</dbReference>
<dbReference type="EMBL" id="JAUDCG010000040">
    <property type="protein sequence ID" value="MDM8157716.1"/>
    <property type="molecule type" value="Genomic_DNA"/>
</dbReference>
<feature type="transmembrane region" description="Helical" evidence="11">
    <location>
        <begin position="403"/>
        <end position="429"/>
    </location>
</feature>
<dbReference type="InterPro" id="IPR003373">
    <property type="entry name" value="Fe2_transport_prot-B"/>
</dbReference>
<keyword evidence="11" id="KW-0410">Iron transport</keyword>
<gene>
    <name evidence="13" type="primary">feoB</name>
    <name evidence="13" type="ORF">QUV96_08705</name>
</gene>
<feature type="transmembrane region" description="Helical" evidence="11">
    <location>
        <begin position="320"/>
        <end position="348"/>
    </location>
</feature>
<comment type="function">
    <text evidence="1 11">Probable transporter of a GTP-driven Fe(2+) uptake system.</text>
</comment>
<keyword evidence="7 11" id="KW-1133">Transmembrane helix</keyword>
<comment type="caution">
    <text evidence="11">Lacks conserved residue(s) required for the propagation of feature annotation.</text>
</comment>
<evidence type="ECO:0000313" key="14">
    <source>
        <dbReference type="Proteomes" id="UP001529340"/>
    </source>
</evidence>
<accession>A0ABT7UDK7</accession>
<proteinExistence type="inferred from homology"/>
<comment type="caution">
    <text evidence="13">The sequence shown here is derived from an EMBL/GenBank/DDBJ whole genome shotgun (WGS) entry which is preliminary data.</text>
</comment>